<evidence type="ECO:0000256" key="3">
    <source>
        <dbReference type="ARBA" id="ARBA00022448"/>
    </source>
</evidence>
<dbReference type="CDD" id="cd04219">
    <property type="entry name" value="Plastocyanin"/>
    <property type="match status" value="1"/>
</dbReference>
<dbReference type="InterPro" id="IPR000923">
    <property type="entry name" value="BlueCu_1"/>
</dbReference>
<evidence type="ECO:0000256" key="8">
    <source>
        <dbReference type="ARBA" id="ARBA00023136"/>
    </source>
</evidence>
<evidence type="ECO:0000256" key="10">
    <source>
        <dbReference type="RuleBase" id="RU363020"/>
    </source>
</evidence>
<feature type="domain" description="Blue (type 1) copper" evidence="11">
    <location>
        <begin position="67"/>
        <end position="158"/>
    </location>
</feature>
<dbReference type="GO" id="GO:0005507">
    <property type="term" value="F:copper ion binding"/>
    <property type="evidence" value="ECO:0007669"/>
    <property type="project" value="UniProtKB-UniRule"/>
</dbReference>
<feature type="binding site" evidence="9">
    <location>
        <position position="149"/>
    </location>
    <ligand>
        <name>Cu cation</name>
        <dbReference type="ChEBI" id="CHEBI:23378"/>
    </ligand>
</feature>
<keyword evidence="5 10" id="KW-0249">Electron transport</keyword>
<evidence type="ECO:0000259" key="11">
    <source>
        <dbReference type="Pfam" id="PF00127"/>
    </source>
</evidence>
<comment type="cofactor">
    <cofactor evidence="9">
        <name>Cu(2+)</name>
        <dbReference type="ChEBI" id="CHEBI:29036"/>
    </cofactor>
    <text evidence="9">The crystal structure with reduced Cu(1+) has also been determined.</text>
</comment>
<keyword evidence="7 10" id="KW-0793">Thylakoid</keyword>
<dbReference type="PANTHER" id="PTHR34192:SF10">
    <property type="entry name" value="PLASTOCYANIN MAJOR ISOFORM, CHLOROPLASTIC-RELATED"/>
    <property type="match status" value="1"/>
</dbReference>
<dbReference type="NCBIfam" id="TIGR02656">
    <property type="entry name" value="cyanin_plasto"/>
    <property type="match status" value="1"/>
</dbReference>
<evidence type="ECO:0000256" key="5">
    <source>
        <dbReference type="ARBA" id="ARBA00022982"/>
    </source>
</evidence>
<evidence type="ECO:0000256" key="2">
    <source>
        <dbReference type="ARBA" id="ARBA00005338"/>
    </source>
</evidence>
<dbReference type="InterPro" id="IPR008972">
    <property type="entry name" value="Cupredoxin"/>
</dbReference>
<dbReference type="InterPro" id="IPR028871">
    <property type="entry name" value="BlueCu_1_BS"/>
</dbReference>
<evidence type="ECO:0000256" key="9">
    <source>
        <dbReference type="PIRSR" id="PIRSR602387-1"/>
    </source>
</evidence>
<accession>A0A200QZS0</accession>
<dbReference type="GO" id="GO:0009543">
    <property type="term" value="C:chloroplast thylakoid lumen"/>
    <property type="evidence" value="ECO:0007669"/>
    <property type="project" value="TreeGrafter"/>
</dbReference>
<feature type="binding site" evidence="9">
    <location>
        <position position="152"/>
    </location>
    <ligand>
        <name>Cu cation</name>
        <dbReference type="ChEBI" id="CHEBI:23378"/>
    </ligand>
</feature>
<feature type="binding site" evidence="9">
    <location>
        <position position="102"/>
    </location>
    <ligand>
        <name>Cu cation</name>
        <dbReference type="ChEBI" id="CHEBI:23378"/>
    </ligand>
</feature>
<comment type="similarity">
    <text evidence="2 10">Belongs to the plastocyanin family.</text>
</comment>
<dbReference type="STRING" id="56857.A0A200QZS0"/>
<comment type="subcellular location">
    <subcellularLocation>
        <location evidence="1 10">Plastid</location>
        <location evidence="1 10">Chloroplast thylakoid membrane</location>
        <topology evidence="1 10">Peripheral membrane protein</topology>
        <orientation evidence="1 10">Lumenal side</orientation>
    </subcellularLocation>
</comment>
<sequence>MATVTSAAVAIPSFTGLKAGASTRSSAKVAVSPAPMVGVTASFKEVGIAIAATAASALLTSNAMAMEVLLGGDDGSLAFVPNEFSVSAGETIVFKNNAGFPHNVVFDEDEIPSGVDAGKISMSEEDLLNGAGDTYSVTLSAKGTYSFYCAPHQGAGMILHSTDVPTEFPNLKWLRKGANLTCNSLCLLSLVHSNFEPIRQHSDSQILGDFFATCSEVRDRCFEELMSKEGGGVSRCKLSNWRQTTGRNSLSFERRKNKWLCCYATYSGRNAIVQAHKVTSNSLSHEQVGF</sequence>
<comment type="caution">
    <text evidence="12">The sequence shown here is derived from an EMBL/GenBank/DDBJ whole genome shotgun (WGS) entry which is preliminary data.</text>
</comment>
<evidence type="ECO:0000256" key="6">
    <source>
        <dbReference type="ARBA" id="ARBA00023008"/>
    </source>
</evidence>
<proteinExistence type="inferred from homology"/>
<evidence type="ECO:0000256" key="1">
    <source>
        <dbReference type="ARBA" id="ARBA00004622"/>
    </source>
</evidence>
<evidence type="ECO:0000256" key="4">
    <source>
        <dbReference type="ARBA" id="ARBA00022723"/>
    </source>
</evidence>
<dbReference type="OrthoDB" id="197281at2759"/>
<name>A0A200QZS0_MACCD</name>
<comment type="function">
    <text evidence="10">Participates in electron transfer between P700 and the cytochrome b6-f complex in photosystem I.</text>
</comment>
<feature type="binding site" evidence="9">
    <location>
        <position position="157"/>
    </location>
    <ligand>
        <name>Cu cation</name>
        <dbReference type="ChEBI" id="CHEBI:23378"/>
    </ligand>
</feature>
<gene>
    <name evidence="12" type="ORF">BVC80_1823g30</name>
</gene>
<organism evidence="12 13">
    <name type="scientific">Macleaya cordata</name>
    <name type="common">Five-seeded plume-poppy</name>
    <name type="synonym">Bocconia cordata</name>
    <dbReference type="NCBI Taxonomy" id="56857"/>
    <lineage>
        <taxon>Eukaryota</taxon>
        <taxon>Viridiplantae</taxon>
        <taxon>Streptophyta</taxon>
        <taxon>Embryophyta</taxon>
        <taxon>Tracheophyta</taxon>
        <taxon>Spermatophyta</taxon>
        <taxon>Magnoliopsida</taxon>
        <taxon>Ranunculales</taxon>
        <taxon>Papaveraceae</taxon>
        <taxon>Papaveroideae</taxon>
        <taxon>Macleaya</taxon>
    </lineage>
</organism>
<dbReference type="AlphaFoldDB" id="A0A200QZS0"/>
<keyword evidence="4 9" id="KW-0479">Metal-binding</keyword>
<dbReference type="InParanoid" id="A0A200QZS0"/>
<dbReference type="InterPro" id="IPR002387">
    <property type="entry name" value="Plastocyanin"/>
</dbReference>
<keyword evidence="13" id="KW-1185">Reference proteome</keyword>
<dbReference type="SUPFAM" id="SSF49503">
    <property type="entry name" value="Cupredoxins"/>
    <property type="match status" value="1"/>
</dbReference>
<dbReference type="EMBL" id="MVGT01000727">
    <property type="protein sequence ID" value="OVA15974.1"/>
    <property type="molecule type" value="Genomic_DNA"/>
</dbReference>
<dbReference type="PROSITE" id="PS00196">
    <property type="entry name" value="COPPER_BLUE"/>
    <property type="match status" value="1"/>
</dbReference>
<evidence type="ECO:0000256" key="7">
    <source>
        <dbReference type="ARBA" id="ARBA00023078"/>
    </source>
</evidence>
<dbReference type="Pfam" id="PF00127">
    <property type="entry name" value="Copper-bind"/>
    <property type="match status" value="1"/>
</dbReference>
<keyword evidence="8 10" id="KW-0472">Membrane</keyword>
<dbReference type="PRINTS" id="PR00156">
    <property type="entry name" value="COPPERBLUE"/>
</dbReference>
<evidence type="ECO:0000313" key="12">
    <source>
        <dbReference type="EMBL" id="OVA15974.1"/>
    </source>
</evidence>
<reference evidence="12 13" key="1">
    <citation type="journal article" date="2017" name="Mol. Plant">
        <title>The Genome of Medicinal Plant Macleaya cordata Provides New Insights into Benzylisoquinoline Alkaloids Metabolism.</title>
        <authorList>
            <person name="Liu X."/>
            <person name="Liu Y."/>
            <person name="Huang P."/>
            <person name="Ma Y."/>
            <person name="Qing Z."/>
            <person name="Tang Q."/>
            <person name="Cao H."/>
            <person name="Cheng P."/>
            <person name="Zheng Y."/>
            <person name="Yuan Z."/>
            <person name="Zhou Y."/>
            <person name="Liu J."/>
            <person name="Tang Z."/>
            <person name="Zhuo Y."/>
            <person name="Zhang Y."/>
            <person name="Yu L."/>
            <person name="Huang J."/>
            <person name="Yang P."/>
            <person name="Peng Q."/>
            <person name="Zhang J."/>
            <person name="Jiang W."/>
            <person name="Zhang Z."/>
            <person name="Lin K."/>
            <person name="Ro D.K."/>
            <person name="Chen X."/>
            <person name="Xiong X."/>
            <person name="Shang Y."/>
            <person name="Huang S."/>
            <person name="Zeng J."/>
        </authorList>
    </citation>
    <scope>NUCLEOTIDE SEQUENCE [LARGE SCALE GENOMIC DNA]</scope>
    <source>
        <strain evidence="13">cv. BLH2017</strain>
        <tissue evidence="12">Root</tissue>
    </source>
</reference>
<dbReference type="PRINTS" id="PR00157">
    <property type="entry name" value="PLASTOCYANIN"/>
</dbReference>
<dbReference type="GO" id="GO:0009055">
    <property type="term" value="F:electron transfer activity"/>
    <property type="evidence" value="ECO:0007669"/>
    <property type="project" value="UniProtKB-UniRule"/>
</dbReference>
<dbReference type="FunCoup" id="A0A200QZS0">
    <property type="interactions" value="1155"/>
</dbReference>
<keyword evidence="6 9" id="KW-0186">Copper</keyword>
<dbReference type="InterPro" id="IPR001235">
    <property type="entry name" value="Copper_blue_Plastocyanin"/>
</dbReference>
<dbReference type="Gene3D" id="2.60.40.420">
    <property type="entry name" value="Cupredoxins - blue copper proteins"/>
    <property type="match status" value="1"/>
</dbReference>
<protein>
    <recommendedName>
        <fullName evidence="10">Plastocyanin</fullName>
    </recommendedName>
</protein>
<dbReference type="GO" id="GO:0009535">
    <property type="term" value="C:chloroplast thylakoid membrane"/>
    <property type="evidence" value="ECO:0007669"/>
    <property type="project" value="UniProtKB-SubCell"/>
</dbReference>
<dbReference type="Proteomes" id="UP000195402">
    <property type="component" value="Unassembled WGS sequence"/>
</dbReference>
<keyword evidence="3 10" id="KW-0813">Transport</keyword>
<dbReference type="PANTHER" id="PTHR34192">
    <property type="entry name" value="PLASTOCYANIN MAJOR ISOFORM, CHLOROPLASTIC-RELATED"/>
    <property type="match status" value="1"/>
</dbReference>
<evidence type="ECO:0000313" key="13">
    <source>
        <dbReference type="Proteomes" id="UP000195402"/>
    </source>
</evidence>